<dbReference type="InterPro" id="IPR004291">
    <property type="entry name" value="Transposase_IS66_central"/>
</dbReference>
<keyword evidence="4" id="KW-1185">Reference proteome</keyword>
<protein>
    <submittedName>
        <fullName evidence="3">IS66 family transposase</fullName>
    </submittedName>
</protein>
<accession>A0A6N7XLT1</accession>
<organism evidence="3 4">
    <name type="scientific">Tissierella pigra</name>
    <dbReference type="NCBI Taxonomy" id="2607614"/>
    <lineage>
        <taxon>Bacteria</taxon>
        <taxon>Bacillati</taxon>
        <taxon>Bacillota</taxon>
        <taxon>Tissierellia</taxon>
        <taxon>Tissierellales</taxon>
        <taxon>Tissierellaceae</taxon>
        <taxon>Tissierella</taxon>
    </lineage>
</organism>
<dbReference type="AlphaFoldDB" id="A0A6N7XLT1"/>
<dbReference type="NCBIfam" id="NF033517">
    <property type="entry name" value="transpos_IS66"/>
    <property type="match status" value="1"/>
</dbReference>
<evidence type="ECO:0000313" key="4">
    <source>
        <dbReference type="Proteomes" id="UP000469523"/>
    </source>
</evidence>
<dbReference type="InterPro" id="IPR052344">
    <property type="entry name" value="Transposase-related"/>
</dbReference>
<dbReference type="Pfam" id="PF03050">
    <property type="entry name" value="DDE_Tnp_IS66"/>
    <property type="match status" value="1"/>
</dbReference>
<reference evidence="3 4" key="1">
    <citation type="submission" date="2019-09" db="EMBL/GenBank/DDBJ databases">
        <title>In-depth cultivation of the pig gut microbiome towards novel bacterial diversity and tailored functional studies.</title>
        <authorList>
            <person name="Wylensek D."/>
            <person name="Hitch T.C.A."/>
            <person name="Clavel T."/>
        </authorList>
    </citation>
    <scope>NUCLEOTIDE SEQUENCE [LARGE SCALE GENOMIC DNA]</scope>
    <source>
        <strain evidence="3 4">WCA3-693-APC-4?</strain>
    </source>
</reference>
<proteinExistence type="predicted"/>
<feature type="domain" description="Transposase IS66 C-terminal" evidence="2">
    <location>
        <begin position="275"/>
        <end position="315"/>
    </location>
</feature>
<comment type="caution">
    <text evidence="3">The sequence shown here is derived from an EMBL/GenBank/DDBJ whole genome shotgun (WGS) entry which is preliminary data.</text>
</comment>
<sequence>MLPLDRQERIFKDYGVEISKQNMANWIIKGSELWLEPFFERLKEKLLKETFIQADESPLRVLTKDGKPTDSKSYMWLYKSGNYGKQIALYEYQPSRSGKHPKNFLSGFTGLLQTDDYSGYNSVENITRVGCFAHARRYYTDSLKILPKEAEIEKTHAYEAVKYFKEMFHLESKWKELSPEERFKVRNEELKPILEDYLAWLQALQPKVVRKSKLGQAINYSLSNWGLLTNVLLDGQCELDNNGAERAIKPFVIGRKNYLFCKSPHGAKASATVYSIVETAKMNNLNPYNYLKYLFEELPNTKLTNSDSLDHLLPWSETLPEECRRKPKSKE</sequence>
<dbReference type="Pfam" id="PF13817">
    <property type="entry name" value="DDE_Tnp_IS66_C"/>
    <property type="match status" value="1"/>
</dbReference>
<dbReference type="RefSeq" id="WP_326828362.1">
    <property type="nucleotide sequence ID" value="NZ_VUNQ01000050.1"/>
</dbReference>
<dbReference type="Proteomes" id="UP000469523">
    <property type="component" value="Unassembled WGS sequence"/>
</dbReference>
<evidence type="ECO:0000259" key="1">
    <source>
        <dbReference type="Pfam" id="PF03050"/>
    </source>
</evidence>
<name>A0A6N7XLT1_9FIRM</name>
<dbReference type="PANTHER" id="PTHR33678">
    <property type="entry name" value="BLL1576 PROTEIN"/>
    <property type="match status" value="1"/>
</dbReference>
<evidence type="ECO:0000313" key="3">
    <source>
        <dbReference type="EMBL" id="MSU02999.1"/>
    </source>
</evidence>
<feature type="domain" description="Transposase IS66 central" evidence="1">
    <location>
        <begin position="2"/>
        <end position="268"/>
    </location>
</feature>
<dbReference type="PANTHER" id="PTHR33678:SF1">
    <property type="entry name" value="BLL1576 PROTEIN"/>
    <property type="match status" value="1"/>
</dbReference>
<gene>
    <name evidence="3" type="ORF">FYJ83_16165</name>
</gene>
<evidence type="ECO:0000259" key="2">
    <source>
        <dbReference type="Pfam" id="PF13817"/>
    </source>
</evidence>
<dbReference type="InterPro" id="IPR039552">
    <property type="entry name" value="IS66_C"/>
</dbReference>
<dbReference type="EMBL" id="VUNQ01000050">
    <property type="protein sequence ID" value="MSU02999.1"/>
    <property type="molecule type" value="Genomic_DNA"/>
</dbReference>